<dbReference type="Gene3D" id="3.90.640.10">
    <property type="entry name" value="Actin, Chain A, domain 4"/>
    <property type="match status" value="1"/>
</dbReference>
<dbReference type="Pfam" id="PF00012">
    <property type="entry name" value="HSP70"/>
    <property type="match status" value="1"/>
</dbReference>
<keyword evidence="3" id="KW-0963">Cytoplasm</keyword>
<evidence type="ECO:0000256" key="2">
    <source>
        <dbReference type="ARBA" id="ARBA00007381"/>
    </source>
</evidence>
<dbReference type="InterPro" id="IPR018181">
    <property type="entry name" value="Heat_shock_70_CS"/>
</dbReference>
<keyword evidence="9" id="KW-1185">Reference proteome</keyword>
<keyword evidence="5" id="KW-0547">Nucleotide-binding</keyword>
<accession>A0AAQ5WY21</accession>
<organism evidence="8 9">
    <name type="scientific">Amphiprion ocellaris</name>
    <name type="common">Clown anemonefish</name>
    <dbReference type="NCBI Taxonomy" id="80972"/>
    <lineage>
        <taxon>Eukaryota</taxon>
        <taxon>Metazoa</taxon>
        <taxon>Chordata</taxon>
        <taxon>Craniata</taxon>
        <taxon>Vertebrata</taxon>
        <taxon>Euteleostomi</taxon>
        <taxon>Actinopterygii</taxon>
        <taxon>Neopterygii</taxon>
        <taxon>Teleostei</taxon>
        <taxon>Neoteleostei</taxon>
        <taxon>Acanthomorphata</taxon>
        <taxon>Ovalentaria</taxon>
        <taxon>Pomacentridae</taxon>
        <taxon>Amphiprion</taxon>
    </lineage>
</organism>
<dbReference type="GO" id="GO:0005634">
    <property type="term" value="C:nucleus"/>
    <property type="evidence" value="ECO:0007669"/>
    <property type="project" value="TreeGrafter"/>
</dbReference>
<dbReference type="GO" id="GO:0005829">
    <property type="term" value="C:cytosol"/>
    <property type="evidence" value="ECO:0007669"/>
    <property type="project" value="TreeGrafter"/>
</dbReference>
<dbReference type="FunFam" id="3.30.30.30:FF:000002">
    <property type="entry name" value="Heat shock 70 kDa protein 4"/>
    <property type="match status" value="1"/>
</dbReference>
<evidence type="ECO:0008006" key="10">
    <source>
        <dbReference type="Google" id="ProtNLM"/>
    </source>
</evidence>
<keyword evidence="4" id="KW-0597">Phosphoprotein</keyword>
<dbReference type="FunFam" id="3.90.640.10:FF:000004">
    <property type="entry name" value="Heat shock 70 kDa protein 4"/>
    <property type="match status" value="1"/>
</dbReference>
<dbReference type="InterPro" id="IPR043129">
    <property type="entry name" value="ATPase_NBD"/>
</dbReference>
<evidence type="ECO:0000256" key="4">
    <source>
        <dbReference type="ARBA" id="ARBA00022553"/>
    </source>
</evidence>
<keyword evidence="6" id="KW-0067">ATP-binding</keyword>
<dbReference type="InterPro" id="IPR013126">
    <property type="entry name" value="Hsp_70_fam"/>
</dbReference>
<dbReference type="Gene3D" id="1.20.1270.10">
    <property type="match status" value="2"/>
</dbReference>
<feature type="region of interest" description="Disordered" evidence="7">
    <location>
        <begin position="707"/>
        <end position="759"/>
    </location>
</feature>
<sequence length="759" mass="85346">MSVVGIDVGFQNCYIAVARSGGIETIANEYSDRCTPACVSLASKNRMIGNAAKSQIITNFKNTVHGFKKFHGRAFDDPFVQAEKPKLPYSLHKLANGNTGIKVPSFFTDAERRSVFDATQIAGLNCLRLINDTTAVALAYGIYKQDLPTPEERPRNVVFVDMGHSSFQVSITAFNKGKLKVLATAFDLYLGGRNFDETLVDYFCEEFKGKYKLNVRDNPRALLRLHQECEKLKKLMSANSSDLPLNIECFMNDIDVSSRMNRMQFEDMCAQYLMRVEMPLKAALEQSKLSRDDIYGVEIVGGATRMPAIKERIAKFFGKDISTTLNADEAVARGCALQCAILSPAFKVREFSITDVVPFPITLHETQECEVFSKNHAAPFSKVITFHKKEPFDLEAFYSCPQELPYPDHRIGRFSVHNVVPQPDGDSSKVKVKVRVNVHGIFSVSSASLIEKQKGEGEDMQIDSEPLVQNEGRAEEQEGASGEKQDPAAGGSKPKVKVKSIDLPIVANNIRQLDSDVLSNFVEYERQMIIQDKLVKELNDAKNAVEEYVYDLRDKLCGMYEKYVTEEDSNRLTLMLEDTENWLYEDGEDQPKQVYEEKLEGLKRLGQPIQDRHREHEDRPRAFEELGKKLQLYMKFVDCYKQKDERYLHLVAEEMNTVEKCVNESMGWMNSKMNAQSKLAITQDPAVKVADIIAKIQELEDVCNPVINRPKPTVEEAPEVNDQNSGAHNGPTAKQGAEGKGDAKGSQQTKPGTKEMEVD</sequence>
<dbReference type="PROSITE" id="PS01036">
    <property type="entry name" value="HSP70_3"/>
    <property type="match status" value="1"/>
</dbReference>
<feature type="region of interest" description="Disordered" evidence="7">
    <location>
        <begin position="471"/>
        <end position="495"/>
    </location>
</feature>
<dbReference type="Gene3D" id="2.60.34.10">
    <property type="entry name" value="Substrate Binding Domain Of DNAk, Chain A, domain 1"/>
    <property type="match status" value="1"/>
</dbReference>
<evidence type="ECO:0000313" key="8">
    <source>
        <dbReference type="Ensembl" id="ENSAOCP00000033823.1"/>
    </source>
</evidence>
<dbReference type="FunFam" id="1.20.1270.10:FF:000002">
    <property type="entry name" value="Heat shock 70 kDa protein 4"/>
    <property type="match status" value="1"/>
</dbReference>
<reference evidence="8 9" key="1">
    <citation type="submission" date="2022-01" db="EMBL/GenBank/DDBJ databases">
        <title>A chromosome-scale genome assembly of the false clownfish, Amphiprion ocellaris.</title>
        <authorList>
            <person name="Ryu T."/>
        </authorList>
    </citation>
    <scope>NUCLEOTIDE SEQUENCE [LARGE SCALE GENOMIC DNA]</scope>
</reference>
<dbReference type="Ensembl" id="ENSAOCT00000054710.1">
    <property type="protein sequence ID" value="ENSAOCP00000033823.1"/>
    <property type="gene ID" value="ENSAOCG00000006635.2"/>
</dbReference>
<name>A0AAQ5WY21_AMPOC</name>
<evidence type="ECO:0000256" key="3">
    <source>
        <dbReference type="ARBA" id="ARBA00022490"/>
    </source>
</evidence>
<dbReference type="InterPro" id="IPR029048">
    <property type="entry name" value="HSP70_C_sf"/>
</dbReference>
<dbReference type="FunFam" id="3.30.420.40:FF:000767">
    <property type="entry name" value="Heat shock protein 70 (HSP70)-4, putative"/>
    <property type="match status" value="2"/>
</dbReference>
<dbReference type="InterPro" id="IPR029047">
    <property type="entry name" value="HSP70_peptide-bd_sf"/>
</dbReference>
<evidence type="ECO:0000256" key="7">
    <source>
        <dbReference type="SAM" id="MobiDB-lite"/>
    </source>
</evidence>
<dbReference type="GeneTree" id="ENSGT00940000158736"/>
<dbReference type="PANTHER" id="PTHR45639:SF5">
    <property type="entry name" value="HEAT SHOCK 70 KDA PROTEIN 4L"/>
    <property type="match status" value="1"/>
</dbReference>
<evidence type="ECO:0000256" key="1">
    <source>
        <dbReference type="ARBA" id="ARBA00004496"/>
    </source>
</evidence>
<dbReference type="SUPFAM" id="SSF100920">
    <property type="entry name" value="Heat shock protein 70kD (HSP70), peptide-binding domain"/>
    <property type="match status" value="1"/>
</dbReference>
<evidence type="ECO:0000256" key="5">
    <source>
        <dbReference type="ARBA" id="ARBA00022741"/>
    </source>
</evidence>
<reference evidence="8" key="3">
    <citation type="submission" date="2025-09" db="UniProtKB">
        <authorList>
            <consortium name="Ensembl"/>
        </authorList>
    </citation>
    <scope>IDENTIFICATION</scope>
</reference>
<dbReference type="FunFam" id="3.30.420.40:FF:000171">
    <property type="entry name" value="Heat shock 70 kDa protein 4"/>
    <property type="match status" value="1"/>
</dbReference>
<reference evidence="8" key="2">
    <citation type="submission" date="2025-08" db="UniProtKB">
        <authorList>
            <consortium name="Ensembl"/>
        </authorList>
    </citation>
    <scope>IDENTIFICATION</scope>
</reference>
<evidence type="ECO:0000256" key="6">
    <source>
        <dbReference type="ARBA" id="ARBA00022840"/>
    </source>
</evidence>
<dbReference type="GO" id="GO:0005524">
    <property type="term" value="F:ATP binding"/>
    <property type="evidence" value="ECO:0007669"/>
    <property type="project" value="UniProtKB-KW"/>
</dbReference>
<comment type="similarity">
    <text evidence="2">Belongs to the heat shock protein 70 family.</text>
</comment>
<evidence type="ECO:0000313" key="9">
    <source>
        <dbReference type="Proteomes" id="UP001501940"/>
    </source>
</evidence>
<dbReference type="SUPFAM" id="SSF100934">
    <property type="entry name" value="Heat shock protein 70kD (HSP70), C-terminal subdomain"/>
    <property type="match status" value="2"/>
</dbReference>
<dbReference type="Proteomes" id="UP001501940">
    <property type="component" value="Chromosome 20"/>
</dbReference>
<dbReference type="PRINTS" id="PR00301">
    <property type="entry name" value="HEATSHOCK70"/>
</dbReference>
<protein>
    <recommendedName>
        <fullName evidence="10">Heat shock protein 4 like</fullName>
    </recommendedName>
</protein>
<dbReference type="Gene3D" id="3.30.420.40">
    <property type="match status" value="3"/>
</dbReference>
<proteinExistence type="inferred from homology"/>
<dbReference type="SUPFAM" id="SSF53067">
    <property type="entry name" value="Actin-like ATPase domain"/>
    <property type="match status" value="2"/>
</dbReference>
<comment type="subcellular location">
    <subcellularLocation>
        <location evidence="1">Cytoplasm</location>
    </subcellularLocation>
</comment>
<dbReference type="GO" id="GO:0140662">
    <property type="term" value="F:ATP-dependent protein folding chaperone"/>
    <property type="evidence" value="ECO:0007669"/>
    <property type="project" value="InterPro"/>
</dbReference>
<dbReference type="PANTHER" id="PTHR45639">
    <property type="entry name" value="HSC70CB, ISOFORM G-RELATED"/>
    <property type="match status" value="1"/>
</dbReference>
<gene>
    <name evidence="8" type="primary">HSPA4L</name>
</gene>
<dbReference type="AlphaFoldDB" id="A0AAQ5WY21"/>
<feature type="compositionally biased region" description="Basic and acidic residues" evidence="7">
    <location>
        <begin position="472"/>
        <end position="486"/>
    </location>
</feature>